<feature type="signal peptide" evidence="1">
    <location>
        <begin position="1"/>
        <end position="28"/>
    </location>
</feature>
<proteinExistence type="predicted"/>
<feature type="chain" id="PRO_5032309342" evidence="1">
    <location>
        <begin position="29"/>
        <end position="79"/>
    </location>
</feature>
<dbReference type="AlphaFoldDB" id="A0A834TD73"/>
<protein>
    <submittedName>
        <fullName evidence="2">Uncharacterized protein</fullName>
    </submittedName>
</protein>
<accession>A0A834TD73</accession>
<reference evidence="2" key="1">
    <citation type="submission" date="2020-09" db="EMBL/GenBank/DDBJ databases">
        <title>Genome-Enabled Discovery of Anthraquinone Biosynthesis in Senna tora.</title>
        <authorList>
            <person name="Kang S.-H."/>
            <person name="Pandey R.P."/>
            <person name="Lee C.-M."/>
            <person name="Sim J.-S."/>
            <person name="Jeong J.-T."/>
            <person name="Choi B.-S."/>
            <person name="Jung M."/>
            <person name="Ginzburg D."/>
            <person name="Zhao K."/>
            <person name="Won S.Y."/>
            <person name="Oh T.-J."/>
            <person name="Yu Y."/>
            <person name="Kim N.-H."/>
            <person name="Lee O.R."/>
            <person name="Lee T.-H."/>
            <person name="Bashyal P."/>
            <person name="Kim T.-S."/>
            <person name="Lee W.-H."/>
            <person name="Kawkins C."/>
            <person name="Kim C.-K."/>
            <person name="Kim J.S."/>
            <person name="Ahn B.O."/>
            <person name="Rhee S.Y."/>
            <person name="Sohng J.K."/>
        </authorList>
    </citation>
    <scope>NUCLEOTIDE SEQUENCE</scope>
    <source>
        <tissue evidence="2">Leaf</tissue>
    </source>
</reference>
<name>A0A834TD73_9FABA</name>
<evidence type="ECO:0000313" key="3">
    <source>
        <dbReference type="Proteomes" id="UP000634136"/>
    </source>
</evidence>
<keyword evidence="3" id="KW-1185">Reference proteome</keyword>
<gene>
    <name evidence="2" type="ORF">G2W53_028978</name>
</gene>
<organism evidence="2 3">
    <name type="scientific">Senna tora</name>
    <dbReference type="NCBI Taxonomy" id="362788"/>
    <lineage>
        <taxon>Eukaryota</taxon>
        <taxon>Viridiplantae</taxon>
        <taxon>Streptophyta</taxon>
        <taxon>Embryophyta</taxon>
        <taxon>Tracheophyta</taxon>
        <taxon>Spermatophyta</taxon>
        <taxon>Magnoliopsida</taxon>
        <taxon>eudicotyledons</taxon>
        <taxon>Gunneridae</taxon>
        <taxon>Pentapetalae</taxon>
        <taxon>rosids</taxon>
        <taxon>fabids</taxon>
        <taxon>Fabales</taxon>
        <taxon>Fabaceae</taxon>
        <taxon>Caesalpinioideae</taxon>
        <taxon>Cassia clade</taxon>
        <taxon>Senna</taxon>
    </lineage>
</organism>
<comment type="caution">
    <text evidence="2">The sequence shown here is derived from an EMBL/GenBank/DDBJ whole genome shotgun (WGS) entry which is preliminary data.</text>
</comment>
<evidence type="ECO:0000256" key="1">
    <source>
        <dbReference type="SAM" id="SignalP"/>
    </source>
</evidence>
<evidence type="ECO:0000313" key="2">
    <source>
        <dbReference type="EMBL" id="KAF7815009.1"/>
    </source>
</evidence>
<sequence>MEDEGSCKSRWTWSFAFALLVYLHRKHCFGGSFPYLRNLRGQLLRLNSEAKAEKEENRTILLSDNNEDVYLNNFVHYSN</sequence>
<dbReference type="Proteomes" id="UP000634136">
    <property type="component" value="Unassembled WGS sequence"/>
</dbReference>
<dbReference type="EMBL" id="JAAIUW010000009">
    <property type="protein sequence ID" value="KAF7815009.1"/>
    <property type="molecule type" value="Genomic_DNA"/>
</dbReference>
<keyword evidence="1" id="KW-0732">Signal</keyword>